<evidence type="ECO:0000313" key="2">
    <source>
        <dbReference type="EMBL" id="MCL2891206.1"/>
    </source>
</evidence>
<gene>
    <name evidence="2" type="ORF">MFP26_00425</name>
</gene>
<reference evidence="2 3" key="1">
    <citation type="submission" date="2022-02" db="EMBL/GenBank/DDBJ databases">
        <title>Description of Brenneria tiliae sp. nov. isolated from symptomatic Tilia x moltkei and Tilia x europaea trees in the UK.</title>
        <authorList>
            <person name="Kile H."/>
        </authorList>
    </citation>
    <scope>NUCLEOTIDE SEQUENCE [LARGE SCALE GENOMIC DNA]</scope>
    <source>
        <strain evidence="2 3">MC1SB4.1</strain>
    </source>
</reference>
<proteinExistence type="predicted"/>
<sequence>MKNHEILEKNVGLLAIFMVIAVSIGGLTQIVPLFFQDVT</sequence>
<protein>
    <submittedName>
        <fullName evidence="2">Cytochrome-c oxidase, cbb3-type subunit II</fullName>
    </submittedName>
</protein>
<keyword evidence="1" id="KW-0812">Transmembrane</keyword>
<dbReference type="Proteomes" id="UP001203069">
    <property type="component" value="Unassembled WGS sequence"/>
</dbReference>
<name>A0ABT0MMY8_9GAMM</name>
<evidence type="ECO:0000256" key="1">
    <source>
        <dbReference type="SAM" id="Phobius"/>
    </source>
</evidence>
<organism evidence="2 3">
    <name type="scientific">Brenneria tiliae</name>
    <dbReference type="NCBI Taxonomy" id="2914984"/>
    <lineage>
        <taxon>Bacteria</taxon>
        <taxon>Pseudomonadati</taxon>
        <taxon>Pseudomonadota</taxon>
        <taxon>Gammaproteobacteria</taxon>
        <taxon>Enterobacterales</taxon>
        <taxon>Pectobacteriaceae</taxon>
        <taxon>Brenneria</taxon>
    </lineage>
</organism>
<keyword evidence="1" id="KW-1133">Transmembrane helix</keyword>
<feature type="transmembrane region" description="Helical" evidence="1">
    <location>
        <begin position="12"/>
        <end position="35"/>
    </location>
</feature>
<keyword evidence="1" id="KW-0472">Membrane</keyword>
<comment type="caution">
    <text evidence="2">The sequence shown here is derived from an EMBL/GenBank/DDBJ whole genome shotgun (WGS) entry which is preliminary data.</text>
</comment>
<dbReference type="Gene3D" id="6.10.250.2250">
    <property type="match status" value="1"/>
</dbReference>
<accession>A0ABT0MMY8</accession>
<evidence type="ECO:0000313" key="3">
    <source>
        <dbReference type="Proteomes" id="UP001203069"/>
    </source>
</evidence>
<feature type="non-terminal residue" evidence="2">
    <location>
        <position position="39"/>
    </location>
</feature>
<keyword evidence="3" id="KW-1185">Reference proteome</keyword>
<dbReference type="EMBL" id="JAKPBZ010000076">
    <property type="protein sequence ID" value="MCL2891206.1"/>
    <property type="molecule type" value="Genomic_DNA"/>
</dbReference>